<name>A0A0F9ENN1_9ZZZZ</name>
<sequence length="56" mass="6326">MIGLILTVTITKTTDGKQDYIQIMSDDVISVNVVLVADSIKLRDDRSDRPQRPPRK</sequence>
<organism evidence="1">
    <name type="scientific">marine sediment metagenome</name>
    <dbReference type="NCBI Taxonomy" id="412755"/>
    <lineage>
        <taxon>unclassified sequences</taxon>
        <taxon>metagenomes</taxon>
        <taxon>ecological metagenomes</taxon>
    </lineage>
</organism>
<accession>A0A0F9ENN1</accession>
<reference evidence="1" key="1">
    <citation type="journal article" date="2015" name="Nature">
        <title>Complex archaea that bridge the gap between prokaryotes and eukaryotes.</title>
        <authorList>
            <person name="Spang A."/>
            <person name="Saw J.H."/>
            <person name="Jorgensen S.L."/>
            <person name="Zaremba-Niedzwiedzka K."/>
            <person name="Martijn J."/>
            <person name="Lind A.E."/>
            <person name="van Eijk R."/>
            <person name="Schleper C."/>
            <person name="Guy L."/>
            <person name="Ettema T.J."/>
        </authorList>
    </citation>
    <scope>NUCLEOTIDE SEQUENCE</scope>
</reference>
<gene>
    <name evidence="1" type="ORF">LCGC14_2130940</name>
</gene>
<dbReference type="AlphaFoldDB" id="A0A0F9ENN1"/>
<comment type="caution">
    <text evidence="1">The sequence shown here is derived from an EMBL/GenBank/DDBJ whole genome shotgun (WGS) entry which is preliminary data.</text>
</comment>
<dbReference type="EMBL" id="LAZR01026728">
    <property type="protein sequence ID" value="KKL67846.1"/>
    <property type="molecule type" value="Genomic_DNA"/>
</dbReference>
<proteinExistence type="predicted"/>
<protein>
    <submittedName>
        <fullName evidence="1">Uncharacterized protein</fullName>
    </submittedName>
</protein>
<evidence type="ECO:0000313" key="1">
    <source>
        <dbReference type="EMBL" id="KKL67846.1"/>
    </source>
</evidence>